<comment type="pathway">
    <text evidence="1">Pyrimidine metabolism; dTTP biosynthesis.</text>
</comment>
<evidence type="ECO:0000256" key="7">
    <source>
        <dbReference type="ARBA" id="ARBA00022741"/>
    </source>
</evidence>
<evidence type="ECO:0000256" key="4">
    <source>
        <dbReference type="ARBA" id="ARBA00017144"/>
    </source>
</evidence>
<dbReference type="GO" id="GO:0006233">
    <property type="term" value="P:dTDP biosynthetic process"/>
    <property type="evidence" value="ECO:0007669"/>
    <property type="project" value="InterPro"/>
</dbReference>
<dbReference type="RefSeq" id="XP_018185873.1">
    <property type="nucleotide sequence ID" value="XM_018329996.1"/>
</dbReference>
<evidence type="ECO:0000256" key="5">
    <source>
        <dbReference type="ARBA" id="ARBA00022679"/>
    </source>
</evidence>
<dbReference type="InterPro" id="IPR018094">
    <property type="entry name" value="Thymidylate_kinase"/>
</dbReference>
<dbReference type="OrthoDB" id="425602at2759"/>
<accession>A0A165ADX8</accession>
<organism evidence="11 12">
    <name type="scientific">Xylona heveae (strain CBS 132557 / TC161)</name>
    <dbReference type="NCBI Taxonomy" id="1328760"/>
    <lineage>
        <taxon>Eukaryota</taxon>
        <taxon>Fungi</taxon>
        <taxon>Dikarya</taxon>
        <taxon>Ascomycota</taxon>
        <taxon>Pezizomycotina</taxon>
        <taxon>Xylonomycetes</taxon>
        <taxon>Xylonales</taxon>
        <taxon>Xylonaceae</taxon>
        <taxon>Xylona</taxon>
    </lineage>
</organism>
<dbReference type="OMA" id="YWHQFDA"/>
<dbReference type="CDD" id="cd01672">
    <property type="entry name" value="TMPK"/>
    <property type="match status" value="1"/>
</dbReference>
<dbReference type="EC" id="2.7.4.9" evidence="3"/>
<sequence>MTTTEETTGRGMLIVVEGLDRAGKTTQCQRLVENLSNDGHRVEFMRFPNRTTPIGQMIDGYLKANSEVPMEDHVIHLLFSANRWEASENIQRLIATGTTVVIDRYYYSGCVYSAAKDNPKLNLAWARQPDVGLPRPDVCVFLDLSSEAAAERGGFGQERYETTRMQQRVRELFQEMAKSPDADDFVIIDAGDAVEKVEKKIIDAVSGRRQLSNLRAPLREVLPWS</sequence>
<dbReference type="GO" id="GO:0006227">
    <property type="term" value="P:dUDP biosynthetic process"/>
    <property type="evidence" value="ECO:0007669"/>
    <property type="project" value="TreeGrafter"/>
</dbReference>
<dbReference type="InParanoid" id="A0A165ADX8"/>
<keyword evidence="5" id="KW-0808">Transferase</keyword>
<dbReference type="GO" id="GO:0004798">
    <property type="term" value="F:dTMP kinase activity"/>
    <property type="evidence" value="ECO:0007669"/>
    <property type="project" value="UniProtKB-EC"/>
</dbReference>
<evidence type="ECO:0000259" key="10">
    <source>
        <dbReference type="Pfam" id="PF02223"/>
    </source>
</evidence>
<evidence type="ECO:0000313" key="11">
    <source>
        <dbReference type="EMBL" id="KZF20318.1"/>
    </source>
</evidence>
<evidence type="ECO:0000313" key="12">
    <source>
        <dbReference type="Proteomes" id="UP000076632"/>
    </source>
</evidence>
<dbReference type="EMBL" id="KV407463">
    <property type="protein sequence ID" value="KZF20318.1"/>
    <property type="molecule type" value="Genomic_DNA"/>
</dbReference>
<dbReference type="InterPro" id="IPR018095">
    <property type="entry name" value="Thymidylate_kin_CS"/>
</dbReference>
<dbReference type="PANTHER" id="PTHR10344">
    <property type="entry name" value="THYMIDYLATE KINASE"/>
    <property type="match status" value="1"/>
</dbReference>
<evidence type="ECO:0000256" key="2">
    <source>
        <dbReference type="ARBA" id="ARBA00009776"/>
    </source>
</evidence>
<dbReference type="GO" id="GO:0005829">
    <property type="term" value="C:cytosol"/>
    <property type="evidence" value="ECO:0007669"/>
    <property type="project" value="TreeGrafter"/>
</dbReference>
<keyword evidence="9" id="KW-0067">ATP-binding</keyword>
<dbReference type="Gene3D" id="3.40.50.300">
    <property type="entry name" value="P-loop containing nucleotide triphosphate hydrolases"/>
    <property type="match status" value="1"/>
</dbReference>
<evidence type="ECO:0000256" key="3">
    <source>
        <dbReference type="ARBA" id="ARBA00012980"/>
    </source>
</evidence>
<dbReference type="STRING" id="1328760.A0A165ADX8"/>
<dbReference type="HAMAP" id="MF_00165">
    <property type="entry name" value="Thymidylate_kinase"/>
    <property type="match status" value="1"/>
</dbReference>
<dbReference type="AlphaFoldDB" id="A0A165ADX8"/>
<gene>
    <name evidence="11" type="ORF">L228DRAFT_213581</name>
</gene>
<keyword evidence="6" id="KW-0545">Nucleotide biosynthesis</keyword>
<dbReference type="GeneID" id="28895133"/>
<protein>
    <recommendedName>
        <fullName evidence="4">Thymidylate kinase</fullName>
        <ecNumber evidence="3">2.7.4.9</ecNumber>
    </recommendedName>
</protein>
<evidence type="ECO:0000256" key="8">
    <source>
        <dbReference type="ARBA" id="ARBA00022777"/>
    </source>
</evidence>
<dbReference type="Proteomes" id="UP000076632">
    <property type="component" value="Unassembled WGS sequence"/>
</dbReference>
<dbReference type="GO" id="GO:0006235">
    <property type="term" value="P:dTTP biosynthetic process"/>
    <property type="evidence" value="ECO:0007669"/>
    <property type="project" value="TreeGrafter"/>
</dbReference>
<dbReference type="Pfam" id="PF02223">
    <property type="entry name" value="Thymidylate_kin"/>
    <property type="match status" value="1"/>
</dbReference>
<dbReference type="SUPFAM" id="SSF52540">
    <property type="entry name" value="P-loop containing nucleoside triphosphate hydrolases"/>
    <property type="match status" value="1"/>
</dbReference>
<keyword evidence="8 11" id="KW-0418">Kinase</keyword>
<dbReference type="InterPro" id="IPR027417">
    <property type="entry name" value="P-loop_NTPase"/>
</dbReference>
<keyword evidence="7" id="KW-0547">Nucleotide-binding</keyword>
<dbReference type="FunCoup" id="A0A165ADX8">
    <property type="interactions" value="716"/>
</dbReference>
<evidence type="ECO:0000256" key="1">
    <source>
        <dbReference type="ARBA" id="ARBA00004992"/>
    </source>
</evidence>
<dbReference type="InterPro" id="IPR039430">
    <property type="entry name" value="Thymidylate_kin-like_dom"/>
</dbReference>
<dbReference type="GO" id="GO:0005524">
    <property type="term" value="F:ATP binding"/>
    <property type="evidence" value="ECO:0007669"/>
    <property type="project" value="UniProtKB-KW"/>
</dbReference>
<dbReference type="PANTHER" id="PTHR10344:SF1">
    <property type="entry name" value="THYMIDYLATE KINASE"/>
    <property type="match status" value="1"/>
</dbReference>
<feature type="domain" description="Thymidylate kinase-like" evidence="10">
    <location>
        <begin position="16"/>
        <end position="201"/>
    </location>
</feature>
<dbReference type="FunFam" id="3.40.50.300:FF:000679">
    <property type="entry name" value="Thymidylate kinase"/>
    <property type="match status" value="1"/>
</dbReference>
<dbReference type="GO" id="GO:0004550">
    <property type="term" value="F:nucleoside diphosphate kinase activity"/>
    <property type="evidence" value="ECO:0007669"/>
    <property type="project" value="TreeGrafter"/>
</dbReference>
<dbReference type="GO" id="GO:0005634">
    <property type="term" value="C:nucleus"/>
    <property type="evidence" value="ECO:0007669"/>
    <property type="project" value="TreeGrafter"/>
</dbReference>
<dbReference type="NCBIfam" id="TIGR00041">
    <property type="entry name" value="DTMP_kinase"/>
    <property type="match status" value="1"/>
</dbReference>
<evidence type="ECO:0000256" key="6">
    <source>
        <dbReference type="ARBA" id="ARBA00022727"/>
    </source>
</evidence>
<reference evidence="11 12" key="1">
    <citation type="journal article" date="2016" name="Fungal Biol.">
        <title>The genome of Xylona heveae provides a window into fungal endophytism.</title>
        <authorList>
            <person name="Gazis R."/>
            <person name="Kuo A."/>
            <person name="Riley R."/>
            <person name="LaButti K."/>
            <person name="Lipzen A."/>
            <person name="Lin J."/>
            <person name="Amirebrahimi M."/>
            <person name="Hesse C.N."/>
            <person name="Spatafora J.W."/>
            <person name="Henrissat B."/>
            <person name="Hainaut M."/>
            <person name="Grigoriev I.V."/>
            <person name="Hibbett D.S."/>
        </authorList>
    </citation>
    <scope>NUCLEOTIDE SEQUENCE [LARGE SCALE GENOMIC DNA]</scope>
    <source>
        <strain evidence="11 12">TC161</strain>
    </source>
</reference>
<proteinExistence type="inferred from homology"/>
<comment type="similarity">
    <text evidence="2">Belongs to the thymidylate kinase family.</text>
</comment>
<keyword evidence="12" id="KW-1185">Reference proteome</keyword>
<evidence type="ECO:0000256" key="9">
    <source>
        <dbReference type="ARBA" id="ARBA00022840"/>
    </source>
</evidence>
<dbReference type="PROSITE" id="PS01331">
    <property type="entry name" value="THYMIDYLATE_KINASE"/>
    <property type="match status" value="1"/>
</dbReference>
<name>A0A165ADX8_XYLHT</name>